<evidence type="ECO:0000256" key="2">
    <source>
        <dbReference type="ARBA" id="ARBA00022692"/>
    </source>
</evidence>
<reference evidence="6 7" key="2">
    <citation type="submission" date="2020-06" db="EMBL/GenBank/DDBJ databases">
        <title>Antribacter stalactiti gen. nov., sp. nov., a new member of the family Nacardiaceae isolated from a cave.</title>
        <authorList>
            <person name="Kim I.S."/>
        </authorList>
    </citation>
    <scope>NUCLEOTIDE SEQUENCE [LARGE SCALE GENOMIC DNA]</scope>
    <source>
        <strain evidence="6 7">YC2-7</strain>
    </source>
</reference>
<dbReference type="Proteomes" id="UP000535543">
    <property type="component" value="Unassembled WGS sequence"/>
</dbReference>
<keyword evidence="7" id="KW-1185">Reference proteome</keyword>
<name>A0A848KGY9_9NOCA</name>
<organism evidence="6 7">
    <name type="scientific">Antrihabitans stalactiti</name>
    <dbReference type="NCBI Taxonomy" id="2584121"/>
    <lineage>
        <taxon>Bacteria</taxon>
        <taxon>Bacillati</taxon>
        <taxon>Actinomycetota</taxon>
        <taxon>Actinomycetes</taxon>
        <taxon>Mycobacteriales</taxon>
        <taxon>Nocardiaceae</taxon>
        <taxon>Antrihabitans</taxon>
    </lineage>
</organism>
<evidence type="ECO:0000256" key="4">
    <source>
        <dbReference type="ARBA" id="ARBA00023136"/>
    </source>
</evidence>
<accession>A0A848KGY9</accession>
<comment type="caution">
    <text evidence="6">The sequence shown here is derived from an EMBL/GenBank/DDBJ whole genome shotgun (WGS) entry which is preliminary data.</text>
</comment>
<sequence>MTGPHRSGPRPAVLALALALGAIFGVAVVRIVVSIGDEPEPQPMASTQPHVSVTVTTTVSAVRTSFVPTVTTTTTVVSTTVPPIASNATNPLTQPVSMDRNGCPLPPWTKTDEGMAVLLTAETKCLDDSWRLVFDQLKLPFTAPKLVLTDKVTAEDCGRPPEQNSFYCEGTIYLVPSSYLTTNAGSAAVPAAAVSLLAHEYGHHLQQLSGTLQVVTAQIRDAGVGTPAALELSRRTELQAQCLSGMFVGTHFDGPSTAAARTDNYTRGDAPGALPDHGTPKNFGDWFTVGAQRNSLQDCNTWSAPPDAVQ</sequence>
<evidence type="ECO:0000313" key="7">
    <source>
        <dbReference type="Proteomes" id="UP000535543"/>
    </source>
</evidence>
<evidence type="ECO:0000313" key="6">
    <source>
        <dbReference type="EMBL" id="NMN95187.1"/>
    </source>
</evidence>
<dbReference type="InterPro" id="IPR007343">
    <property type="entry name" value="Uncharacterised_pept_Zn_put"/>
</dbReference>
<dbReference type="RefSeq" id="WP_338079790.1">
    <property type="nucleotide sequence ID" value="NZ_VCQU01000003.1"/>
</dbReference>
<evidence type="ECO:0000256" key="1">
    <source>
        <dbReference type="ARBA" id="ARBA00004167"/>
    </source>
</evidence>
<keyword evidence="3 5" id="KW-1133">Transmembrane helix</keyword>
<keyword evidence="2 5" id="KW-0812">Transmembrane</keyword>
<dbReference type="EMBL" id="VCQU01000003">
    <property type="protein sequence ID" value="NMN95187.1"/>
    <property type="molecule type" value="Genomic_DNA"/>
</dbReference>
<dbReference type="GO" id="GO:0016020">
    <property type="term" value="C:membrane"/>
    <property type="evidence" value="ECO:0007669"/>
    <property type="project" value="UniProtKB-SubCell"/>
</dbReference>
<gene>
    <name evidence="6" type="ORF">FGL95_09100</name>
</gene>
<comment type="subcellular location">
    <subcellularLocation>
        <location evidence="1">Membrane</location>
        <topology evidence="1">Single-pass membrane protein</topology>
    </subcellularLocation>
</comment>
<dbReference type="PANTHER" id="PTHR30168:SF0">
    <property type="entry name" value="INNER MEMBRANE PROTEIN"/>
    <property type="match status" value="1"/>
</dbReference>
<proteinExistence type="predicted"/>
<dbReference type="PANTHER" id="PTHR30168">
    <property type="entry name" value="PUTATIVE MEMBRANE PROTEIN YPFJ"/>
    <property type="match status" value="1"/>
</dbReference>
<protein>
    <recommendedName>
        <fullName evidence="8">Metalloprotease</fullName>
    </recommendedName>
</protein>
<keyword evidence="4 5" id="KW-0472">Membrane</keyword>
<feature type="transmembrane region" description="Helical" evidence="5">
    <location>
        <begin position="12"/>
        <end position="33"/>
    </location>
</feature>
<reference evidence="6 7" key="1">
    <citation type="submission" date="2019-05" db="EMBL/GenBank/DDBJ databases">
        <authorList>
            <person name="Lee S.D."/>
        </authorList>
    </citation>
    <scope>NUCLEOTIDE SEQUENCE [LARGE SCALE GENOMIC DNA]</scope>
    <source>
        <strain evidence="6 7">YC2-7</strain>
    </source>
</reference>
<dbReference type="AlphaFoldDB" id="A0A848KGY9"/>
<evidence type="ECO:0008006" key="8">
    <source>
        <dbReference type="Google" id="ProtNLM"/>
    </source>
</evidence>
<dbReference type="Pfam" id="PF04228">
    <property type="entry name" value="Zn_peptidase"/>
    <property type="match status" value="1"/>
</dbReference>
<evidence type="ECO:0000256" key="5">
    <source>
        <dbReference type="SAM" id="Phobius"/>
    </source>
</evidence>
<evidence type="ECO:0000256" key="3">
    <source>
        <dbReference type="ARBA" id="ARBA00022989"/>
    </source>
</evidence>